<keyword evidence="2" id="KW-1185">Reference proteome</keyword>
<dbReference type="Proteomes" id="UP000324832">
    <property type="component" value="Unassembled WGS sequence"/>
</dbReference>
<evidence type="ECO:0000313" key="1">
    <source>
        <dbReference type="EMBL" id="VVC86793.1"/>
    </source>
</evidence>
<name>A0A5E4PLH2_9NEOP</name>
<dbReference type="EMBL" id="FZQP02000021">
    <property type="protein sequence ID" value="VVC86793.1"/>
    <property type="molecule type" value="Genomic_DNA"/>
</dbReference>
<reference evidence="1 2" key="1">
    <citation type="submission" date="2017-07" db="EMBL/GenBank/DDBJ databases">
        <authorList>
            <person name="Talla V."/>
            <person name="Backstrom N."/>
        </authorList>
    </citation>
    <scope>NUCLEOTIDE SEQUENCE [LARGE SCALE GENOMIC DNA]</scope>
</reference>
<gene>
    <name evidence="1" type="ORF">LSINAPIS_LOCUS545</name>
</gene>
<organism evidence="1 2">
    <name type="scientific">Leptidea sinapis</name>
    <dbReference type="NCBI Taxonomy" id="189913"/>
    <lineage>
        <taxon>Eukaryota</taxon>
        <taxon>Metazoa</taxon>
        <taxon>Ecdysozoa</taxon>
        <taxon>Arthropoda</taxon>
        <taxon>Hexapoda</taxon>
        <taxon>Insecta</taxon>
        <taxon>Pterygota</taxon>
        <taxon>Neoptera</taxon>
        <taxon>Endopterygota</taxon>
        <taxon>Lepidoptera</taxon>
        <taxon>Glossata</taxon>
        <taxon>Ditrysia</taxon>
        <taxon>Papilionoidea</taxon>
        <taxon>Pieridae</taxon>
        <taxon>Dismorphiinae</taxon>
        <taxon>Leptidea</taxon>
    </lineage>
</organism>
<evidence type="ECO:0000313" key="2">
    <source>
        <dbReference type="Proteomes" id="UP000324832"/>
    </source>
</evidence>
<dbReference type="AlphaFoldDB" id="A0A5E4PLH2"/>
<sequence length="85" mass="9533">MVDIQDLSIDIDEYINVGDAMVIDKAEDCKVALNPSPNILLTRLDITFDLIILTEDLPLSENSTKLLKLSSQKLKITHLNIQKPN</sequence>
<protein>
    <submittedName>
        <fullName evidence="1">Uncharacterized protein</fullName>
    </submittedName>
</protein>
<accession>A0A5E4PLH2</accession>
<proteinExistence type="predicted"/>